<name>A0A976AUF2_9BURK</name>
<dbReference type="Proteomes" id="UP000256952">
    <property type="component" value="Chromosome CBM2613_a"/>
</dbReference>
<keyword evidence="2" id="KW-0472">Membrane</keyword>
<evidence type="ECO:0000313" key="3">
    <source>
        <dbReference type="EMBL" id="SOZ55114.1"/>
    </source>
</evidence>
<evidence type="ECO:0000313" key="4">
    <source>
        <dbReference type="Proteomes" id="UP000256952"/>
    </source>
</evidence>
<dbReference type="GO" id="GO:0043190">
    <property type="term" value="C:ATP-binding cassette (ABC) transporter complex"/>
    <property type="evidence" value="ECO:0007669"/>
    <property type="project" value="InterPro"/>
</dbReference>
<dbReference type="AlphaFoldDB" id="A0A976AUF2"/>
<proteinExistence type="predicted"/>
<dbReference type="EMBL" id="OFTH01000012">
    <property type="protein sequence ID" value="SOZ55114.1"/>
    <property type="molecule type" value="Genomic_DNA"/>
</dbReference>
<organism evidence="3 4">
    <name type="scientific">Cupriavidus taiwanensis</name>
    <dbReference type="NCBI Taxonomy" id="164546"/>
    <lineage>
        <taxon>Bacteria</taxon>
        <taxon>Pseudomonadati</taxon>
        <taxon>Pseudomonadota</taxon>
        <taxon>Betaproteobacteria</taxon>
        <taxon>Burkholderiales</taxon>
        <taxon>Burkholderiaceae</taxon>
        <taxon>Cupriavidus</taxon>
    </lineage>
</organism>
<gene>
    <name evidence="3" type="ORF">CBM2613_A20090</name>
</gene>
<feature type="transmembrane region" description="Helical" evidence="2">
    <location>
        <begin position="412"/>
        <end position="435"/>
    </location>
</feature>
<dbReference type="NCBIfam" id="TIGR00056">
    <property type="entry name" value="MlaE family lipid ABC transporter permease subunit"/>
    <property type="match status" value="1"/>
</dbReference>
<dbReference type="Pfam" id="PF02405">
    <property type="entry name" value="MlaE"/>
    <property type="match status" value="1"/>
</dbReference>
<keyword evidence="2" id="KW-1133">Transmembrane helix</keyword>
<feature type="transmembrane region" description="Helical" evidence="2">
    <location>
        <begin position="377"/>
        <end position="400"/>
    </location>
</feature>
<comment type="caution">
    <text evidence="3">The sequence shown here is derived from an EMBL/GenBank/DDBJ whole genome shotgun (WGS) entry which is preliminary data.</text>
</comment>
<dbReference type="InterPro" id="IPR003453">
    <property type="entry name" value="ABC_MlaE_roteobac"/>
</dbReference>
<accession>A0A976AUF2</accession>
<evidence type="ECO:0008006" key="5">
    <source>
        <dbReference type="Google" id="ProtNLM"/>
    </source>
</evidence>
<sequence length="440" mass="47529">MRGKWTGMGGIAVGTGGIPACNRRPRQMPHCSRAARPGMRPGTARSRQPGAWLRIETRPSHRLPLERQTTPDFQITRGHGTVSVQLRGDWTALALAGCRQARQLRAQLHELAQAPDHAQWSLAGVERLDHIGGQLLWQAWNGALPQRLEASEGQRRVFERIAAVQNEGWKKHMVDRFNPVTLFGANVLSFGAQLGNGITMLGQLAFDLLRFARVPQRGPWREISANIYNVGYKALGITALVGFLIGIVLSYLSANQLRTFGASTFIVNILGMAVIRELGPVLAAILIAGRSGSAITAQIGVMRVTEELDAMRVMGISHGFRLIMPRVIALAIAMPLLVAWTDVMALAGGMLAARMQLGISATFFLRELPDAVPVANLWLGLGKGVVFGILIALTACHFGLRIKPNTQSLGEGTTASVVTAITIVILADAVFAILFKDVGL</sequence>
<reference evidence="3 4" key="1">
    <citation type="submission" date="2018-01" db="EMBL/GenBank/DDBJ databases">
        <authorList>
            <person name="Clerissi C."/>
        </authorList>
    </citation>
    <scope>NUCLEOTIDE SEQUENCE [LARGE SCALE GENOMIC DNA]</scope>
    <source>
        <strain evidence="3">Cupriavidus taiwanensis STM 8556</strain>
    </source>
</reference>
<feature type="transmembrane region" description="Helical" evidence="2">
    <location>
        <begin position="322"/>
        <end position="340"/>
    </location>
</feature>
<evidence type="ECO:0000256" key="2">
    <source>
        <dbReference type="SAM" id="Phobius"/>
    </source>
</evidence>
<dbReference type="GO" id="GO:0005548">
    <property type="term" value="F:phospholipid transporter activity"/>
    <property type="evidence" value="ECO:0007669"/>
    <property type="project" value="TreeGrafter"/>
</dbReference>
<evidence type="ECO:0000256" key="1">
    <source>
        <dbReference type="SAM" id="MobiDB-lite"/>
    </source>
</evidence>
<protein>
    <recommendedName>
        <fullName evidence="5">ABC transporter permease</fullName>
    </recommendedName>
</protein>
<dbReference type="PANTHER" id="PTHR30188">
    <property type="entry name" value="ABC TRANSPORTER PERMEASE PROTEIN-RELATED"/>
    <property type="match status" value="1"/>
</dbReference>
<feature type="region of interest" description="Disordered" evidence="1">
    <location>
        <begin position="17"/>
        <end position="48"/>
    </location>
</feature>
<feature type="transmembrane region" description="Helical" evidence="2">
    <location>
        <begin position="230"/>
        <end position="252"/>
    </location>
</feature>
<dbReference type="InterPro" id="IPR030802">
    <property type="entry name" value="Permease_MalE"/>
</dbReference>
<keyword evidence="2" id="KW-0812">Transmembrane</keyword>
<dbReference type="PANTHER" id="PTHR30188:SF3">
    <property type="entry name" value="ABC TRANSPORTER PERMEASE"/>
    <property type="match status" value="1"/>
</dbReference>